<reference evidence="1 2" key="1">
    <citation type="submission" date="2016-10" db="EMBL/GenBank/DDBJ databases">
        <authorList>
            <person name="Varghese N."/>
            <person name="Submissions S."/>
        </authorList>
    </citation>
    <scope>NUCLEOTIDE SEQUENCE [LARGE SCALE GENOMIC DNA]</scope>
    <source>
        <strain evidence="1 2">DSM 17997</strain>
    </source>
</reference>
<name>A0A1H3TBS1_9BACT</name>
<sequence>MKTTAEKTMKSLMQKLDQAESGMEVQLSKEEGELYRIDTMDELPLEDLIDKDHADDLKDN</sequence>
<accession>A0A1H3TBS1</accession>
<proteinExistence type="predicted"/>
<gene>
    <name evidence="1" type="ORF">SAMN05444412_11657</name>
</gene>
<protein>
    <submittedName>
        <fullName evidence="1">Uncharacterized protein</fullName>
    </submittedName>
</protein>
<organism evidence="1 2">
    <name type="scientific">Rhodonellum ikkaensis</name>
    <dbReference type="NCBI Taxonomy" id="336829"/>
    <lineage>
        <taxon>Bacteria</taxon>
        <taxon>Pseudomonadati</taxon>
        <taxon>Bacteroidota</taxon>
        <taxon>Cytophagia</taxon>
        <taxon>Cytophagales</taxon>
        <taxon>Cytophagaceae</taxon>
        <taxon>Rhodonellum</taxon>
    </lineage>
</organism>
<evidence type="ECO:0000313" key="2">
    <source>
        <dbReference type="Proteomes" id="UP000199663"/>
    </source>
</evidence>
<keyword evidence="2" id="KW-1185">Reference proteome</keyword>
<evidence type="ECO:0000313" key="1">
    <source>
        <dbReference type="EMBL" id="SDZ47550.1"/>
    </source>
</evidence>
<dbReference type="Proteomes" id="UP000199663">
    <property type="component" value="Unassembled WGS sequence"/>
</dbReference>
<dbReference type="RefSeq" id="WP_019599733.1">
    <property type="nucleotide sequence ID" value="NZ_FNQC01000016.1"/>
</dbReference>
<comment type="caution">
    <text evidence="1">The sequence shown here is derived from an EMBL/GenBank/DDBJ whole genome shotgun (WGS) entry which is preliminary data.</text>
</comment>
<dbReference type="EMBL" id="FNQC01000016">
    <property type="protein sequence ID" value="SDZ47550.1"/>
    <property type="molecule type" value="Genomic_DNA"/>
</dbReference>